<dbReference type="Proteomes" id="UP000525078">
    <property type="component" value="Unassembled WGS sequence"/>
</dbReference>
<sequence>MGNGTIVFLVEPSVIKNHGRRRMSPTIQNPSSIMCLLGRRNSAIRLDRLPWRKIVNTKDFMSYYTNVVDWNDSAVKEAFDNAKKRFWAELNGFDCDIPMPDPDSYIDEVDWNPVIDSELMKELDCERF</sequence>
<dbReference type="EMBL" id="JAATIP010000196">
    <property type="protein sequence ID" value="KAF4361090.1"/>
    <property type="molecule type" value="Genomic_DNA"/>
</dbReference>
<reference evidence="1 2" key="1">
    <citation type="journal article" date="2020" name="bioRxiv">
        <title>Sequence and annotation of 42 cannabis genomes reveals extensive copy number variation in cannabinoid synthesis and pathogen resistance genes.</title>
        <authorList>
            <person name="Mckernan K.J."/>
            <person name="Helbert Y."/>
            <person name="Kane L.T."/>
            <person name="Ebling H."/>
            <person name="Zhang L."/>
            <person name="Liu B."/>
            <person name="Eaton Z."/>
            <person name="Mclaughlin S."/>
            <person name="Kingan S."/>
            <person name="Baybayan P."/>
            <person name="Concepcion G."/>
            <person name="Jordan M."/>
            <person name="Riva A."/>
            <person name="Barbazuk W."/>
            <person name="Harkins T."/>
        </authorList>
    </citation>
    <scope>NUCLEOTIDE SEQUENCE [LARGE SCALE GENOMIC DNA]</scope>
    <source>
        <strain evidence="2">cv. Jamaican Lion 4</strain>
        <tissue evidence="1">Leaf</tissue>
    </source>
</reference>
<comment type="caution">
    <text evidence="1">The sequence shown here is derived from an EMBL/GenBank/DDBJ whole genome shotgun (WGS) entry which is preliminary data.</text>
</comment>
<dbReference type="PANTHER" id="PTHR34567:SF9">
    <property type="entry name" value="CONTAINING PROTEIN, PUTATIVE-RELATED"/>
    <property type="match status" value="1"/>
</dbReference>
<accession>A0A7J6ETV2</accession>
<proteinExistence type="predicted"/>
<organism evidence="1 2">
    <name type="scientific">Cannabis sativa</name>
    <name type="common">Hemp</name>
    <name type="synonym">Marijuana</name>
    <dbReference type="NCBI Taxonomy" id="3483"/>
    <lineage>
        <taxon>Eukaryota</taxon>
        <taxon>Viridiplantae</taxon>
        <taxon>Streptophyta</taxon>
        <taxon>Embryophyta</taxon>
        <taxon>Tracheophyta</taxon>
        <taxon>Spermatophyta</taxon>
        <taxon>Magnoliopsida</taxon>
        <taxon>eudicotyledons</taxon>
        <taxon>Gunneridae</taxon>
        <taxon>Pentapetalae</taxon>
        <taxon>rosids</taxon>
        <taxon>fabids</taxon>
        <taxon>Rosales</taxon>
        <taxon>Cannabaceae</taxon>
        <taxon>Cannabis</taxon>
    </lineage>
</organism>
<protein>
    <submittedName>
        <fullName evidence="1">Uncharacterized protein</fullName>
    </submittedName>
</protein>
<evidence type="ECO:0000313" key="2">
    <source>
        <dbReference type="Proteomes" id="UP000525078"/>
    </source>
</evidence>
<name>A0A7J6ETV2_CANSA</name>
<evidence type="ECO:0000313" key="1">
    <source>
        <dbReference type="EMBL" id="KAF4361090.1"/>
    </source>
</evidence>
<dbReference type="AlphaFoldDB" id="A0A7J6ETV2"/>
<gene>
    <name evidence="1" type="ORF">F8388_016899</name>
</gene>
<dbReference type="PANTHER" id="PTHR34567">
    <property type="entry name" value="FK506-BINDING-LIKE PROTEIN"/>
    <property type="match status" value="1"/>
</dbReference>